<keyword evidence="4" id="KW-0460">Magnesium</keyword>
<feature type="transmembrane region" description="Helical" evidence="9">
    <location>
        <begin position="50"/>
        <end position="70"/>
    </location>
</feature>
<name>A0A075GED5_9ARCH</name>
<dbReference type="Pfam" id="PF03030">
    <property type="entry name" value="H_PPase"/>
    <property type="match status" value="1"/>
</dbReference>
<organism evidence="10">
    <name type="scientific">uncultured marine thaumarchaeote KM3_128_G11</name>
    <dbReference type="NCBI Taxonomy" id="1455996"/>
    <lineage>
        <taxon>Archaea</taxon>
        <taxon>Nitrososphaerota</taxon>
        <taxon>environmental samples</taxon>
    </lineage>
</organism>
<keyword evidence="3 9" id="KW-0812">Transmembrane</keyword>
<proteinExistence type="predicted"/>
<accession>A0A075GED5</accession>
<dbReference type="GO" id="GO:0016020">
    <property type="term" value="C:membrane"/>
    <property type="evidence" value="ECO:0007669"/>
    <property type="project" value="InterPro"/>
</dbReference>
<keyword evidence="5" id="KW-1278">Translocase</keyword>
<dbReference type="AlphaFoldDB" id="A0A075GED5"/>
<keyword evidence="2" id="KW-0813">Transport</keyword>
<dbReference type="EMBL" id="KF900579">
    <property type="protein sequence ID" value="AIF00033.1"/>
    <property type="molecule type" value="Genomic_DNA"/>
</dbReference>
<dbReference type="GO" id="GO:0004427">
    <property type="term" value="F:inorganic diphosphate phosphatase activity"/>
    <property type="evidence" value="ECO:0007669"/>
    <property type="project" value="UniProtKB-EC"/>
</dbReference>
<gene>
    <name evidence="10" type="primary">hppA</name>
</gene>
<keyword evidence="10" id="KW-0378">Hydrolase</keyword>
<dbReference type="EC" id="3.6.1.1" evidence="10"/>
<evidence type="ECO:0000256" key="3">
    <source>
        <dbReference type="ARBA" id="ARBA00022692"/>
    </source>
</evidence>
<evidence type="ECO:0000256" key="7">
    <source>
        <dbReference type="ARBA" id="ARBA00023065"/>
    </source>
</evidence>
<protein>
    <submittedName>
        <fullName evidence="10">Membrane-bound proton-translocating pyrophosphatase (HppA)</fullName>
        <ecNumber evidence="10">3.6.1.1</ecNumber>
    </submittedName>
</protein>
<keyword evidence="7" id="KW-0406">Ion transport</keyword>
<reference evidence="10" key="1">
    <citation type="journal article" date="2014" name="Genome Biol. Evol.">
        <title>Pangenome evidence for extensive interdomain horizontal transfer affecting lineage core and shell genes in uncultured planktonic thaumarchaeota and euryarchaeota.</title>
        <authorList>
            <person name="Deschamps P."/>
            <person name="Zivanovic Y."/>
            <person name="Moreira D."/>
            <person name="Rodriguez-Valera F."/>
            <person name="Lopez-Garcia P."/>
        </authorList>
    </citation>
    <scope>NUCLEOTIDE SEQUENCE</scope>
</reference>
<evidence type="ECO:0000256" key="1">
    <source>
        <dbReference type="ARBA" id="ARBA00004127"/>
    </source>
</evidence>
<dbReference type="InterPro" id="IPR004131">
    <property type="entry name" value="PPase-energised_H-pump"/>
</dbReference>
<evidence type="ECO:0000256" key="2">
    <source>
        <dbReference type="ARBA" id="ARBA00022448"/>
    </source>
</evidence>
<evidence type="ECO:0000256" key="5">
    <source>
        <dbReference type="ARBA" id="ARBA00022967"/>
    </source>
</evidence>
<keyword evidence="8 9" id="KW-0472">Membrane</keyword>
<dbReference type="PANTHER" id="PTHR31998">
    <property type="entry name" value="K(+)-INSENSITIVE PYROPHOSPHATE-ENERGIZED PROTON PUMP"/>
    <property type="match status" value="1"/>
</dbReference>
<evidence type="ECO:0000256" key="4">
    <source>
        <dbReference type="ARBA" id="ARBA00022842"/>
    </source>
</evidence>
<sequence length="71" mass="7499">MVNTGGAWDNAKKLIEMKGERGTEEHKVAIVGDIIGDPYKDTAGPALNTVIKLLSTVSIVFVSAFVAIIAL</sequence>
<evidence type="ECO:0000256" key="8">
    <source>
        <dbReference type="ARBA" id="ARBA00023136"/>
    </source>
</evidence>
<dbReference type="GO" id="GO:0009678">
    <property type="term" value="F:diphosphate hydrolysis-driven proton transmembrane transporter activity"/>
    <property type="evidence" value="ECO:0007669"/>
    <property type="project" value="InterPro"/>
</dbReference>
<keyword evidence="6 9" id="KW-1133">Transmembrane helix</keyword>
<evidence type="ECO:0000256" key="9">
    <source>
        <dbReference type="SAM" id="Phobius"/>
    </source>
</evidence>
<evidence type="ECO:0000256" key="6">
    <source>
        <dbReference type="ARBA" id="ARBA00022989"/>
    </source>
</evidence>
<dbReference type="GO" id="GO:0012505">
    <property type="term" value="C:endomembrane system"/>
    <property type="evidence" value="ECO:0007669"/>
    <property type="project" value="UniProtKB-SubCell"/>
</dbReference>
<evidence type="ECO:0000313" key="10">
    <source>
        <dbReference type="EMBL" id="AIF00033.1"/>
    </source>
</evidence>
<comment type="subcellular location">
    <subcellularLocation>
        <location evidence="1">Endomembrane system</location>
        <topology evidence="1">Multi-pass membrane protein</topology>
    </subcellularLocation>
</comment>